<evidence type="ECO:0000313" key="1">
    <source>
        <dbReference type="EMBL" id="MBM7491451.1"/>
    </source>
</evidence>
<dbReference type="EMBL" id="JAFBBP010000001">
    <property type="protein sequence ID" value="MBM7491451.1"/>
    <property type="molecule type" value="Genomic_DNA"/>
</dbReference>
<dbReference type="Proteomes" id="UP000764837">
    <property type="component" value="Unassembled WGS sequence"/>
</dbReference>
<reference evidence="1 2" key="1">
    <citation type="submission" date="2021-01" db="EMBL/GenBank/DDBJ databases">
        <title>Sequencing the genomes of 1000 actinobacteria strains.</title>
        <authorList>
            <person name="Klenk H.-P."/>
        </authorList>
    </citation>
    <scope>NUCLEOTIDE SEQUENCE [LARGE SCALE GENOMIC DNA]</scope>
    <source>
        <strain evidence="1 2">DSM 100204</strain>
    </source>
</reference>
<name>A0ABS2LTE4_9ACTN</name>
<organism evidence="1 2">
    <name type="scientific">Micromonospora luteifusca</name>
    <dbReference type="NCBI Taxonomy" id="709860"/>
    <lineage>
        <taxon>Bacteria</taxon>
        <taxon>Bacillati</taxon>
        <taxon>Actinomycetota</taxon>
        <taxon>Actinomycetes</taxon>
        <taxon>Micromonosporales</taxon>
        <taxon>Micromonosporaceae</taxon>
        <taxon>Micromonospora</taxon>
    </lineage>
</organism>
<keyword evidence="2" id="KW-1185">Reference proteome</keyword>
<proteinExistence type="predicted"/>
<dbReference type="RefSeq" id="WP_204942519.1">
    <property type="nucleotide sequence ID" value="NZ_JAFBBP010000001.1"/>
</dbReference>
<sequence length="45" mass="4845">MASRSATSAVATRYQHLTAQVRRDIAQRVGGLLWDSATEDPEAAS</sequence>
<comment type="caution">
    <text evidence="1">The sequence shown here is derived from an EMBL/GenBank/DDBJ whole genome shotgun (WGS) entry which is preliminary data.</text>
</comment>
<accession>A0ABS2LTE4</accession>
<protein>
    <submittedName>
        <fullName evidence="1">Uncharacterized protein</fullName>
    </submittedName>
</protein>
<evidence type="ECO:0000313" key="2">
    <source>
        <dbReference type="Proteomes" id="UP000764837"/>
    </source>
</evidence>
<gene>
    <name evidence="1" type="ORF">JOD64_002673</name>
</gene>